<dbReference type="PANTHER" id="PTHR43056:SF10">
    <property type="entry name" value="COCE_NOND FAMILY, PUTATIVE (AFU_ORTHOLOGUE AFUA_7G00600)-RELATED"/>
    <property type="match status" value="1"/>
</dbReference>
<dbReference type="InterPro" id="IPR005674">
    <property type="entry name" value="CocE/Ser_esterase"/>
</dbReference>
<dbReference type="InterPro" id="IPR013736">
    <property type="entry name" value="Xaa-Pro_dipept_C"/>
</dbReference>
<organism evidence="4 5">
    <name type="scientific">Persicobacter diffluens</name>
    <dbReference type="NCBI Taxonomy" id="981"/>
    <lineage>
        <taxon>Bacteria</taxon>
        <taxon>Pseudomonadati</taxon>
        <taxon>Bacteroidota</taxon>
        <taxon>Cytophagia</taxon>
        <taxon>Cytophagales</taxon>
        <taxon>Persicobacteraceae</taxon>
        <taxon>Persicobacter</taxon>
    </lineage>
</organism>
<gene>
    <name evidence="4" type="primary">gaa</name>
    <name evidence="4" type="ORF">PEDI_43930</name>
</gene>
<sequence>MRALFLLSLLLFSFACQPGIDQTDAQENEVTFDVKDHYQKSTHYITMRDGVRLYTTVYSPKDNSQTYPIMMMRTCYSSRPYGENAYRKSLGPSTSMMEEGYIFVYQDVRGRYMSEGTFDNMRPIVHREDEQGTDEATDTFDTIDWLVKNIPNNNGNVGQWGISYPGHYTTAGALSGHPALKTSSPQACIADFYFDDFHHRGAYTLSYWGATPVFGYQKEDTTRTAWYRDYMVDYGTSDLYDFFLKLGPLKNSAKYYGEDNFFWQDLSQHPDYDEFWQKRDILPHLKDINHAVMVVGGWFDAEDLYGPLKTYSTIEENNPNIYNTLVMGPWSHGDWSRNNKEQIVGNISFGEGVNQFYQDSIEARFFRHFLKEGGDGKTKLPEAYVFDTGKKAWRTFDTWPPKNAKESQYFLEENGQLMTEKPSAAKGLDEYISDPSKPVPYSERIKVRFTPRPYMTDDQRFASRRPDVLVYETEVLEEDVTMVGDLLAKLKVSTSGTDSDWIVKLIDVYPDSTQNQASTPKHISLGGYQQMVRSEIMRGKYRESFSKPVPFVPNQITDVDLPLQDVFHTFKRGHRIMIQIQSSWFPLFDRNPQTFVDNIFMADEADFILAHQKVYRNKQHASAIHFKVL</sequence>
<evidence type="ECO:0000313" key="4">
    <source>
        <dbReference type="EMBL" id="GJM63841.1"/>
    </source>
</evidence>
<accession>A0AAN4W353</accession>
<dbReference type="AlphaFoldDB" id="A0AAN4W353"/>
<dbReference type="GO" id="GO:0008239">
    <property type="term" value="F:dipeptidyl-peptidase activity"/>
    <property type="evidence" value="ECO:0007669"/>
    <property type="project" value="InterPro"/>
</dbReference>
<dbReference type="InterPro" id="IPR050585">
    <property type="entry name" value="Xaa-Pro_dipeptidyl-ppase/CocE"/>
</dbReference>
<reference evidence="4 5" key="1">
    <citation type="submission" date="2021-12" db="EMBL/GenBank/DDBJ databases">
        <title>Genome sequencing of bacteria with rrn-lacking chromosome and rrn-plasmid.</title>
        <authorList>
            <person name="Anda M."/>
            <person name="Iwasaki W."/>
        </authorList>
    </citation>
    <scope>NUCLEOTIDE SEQUENCE [LARGE SCALE GENOMIC DNA]</scope>
    <source>
        <strain evidence="4 5">NBRC 15940</strain>
    </source>
</reference>
<evidence type="ECO:0000259" key="3">
    <source>
        <dbReference type="SMART" id="SM00939"/>
    </source>
</evidence>
<keyword evidence="1" id="KW-0378">Hydrolase</keyword>
<feature type="signal peptide" evidence="2">
    <location>
        <begin position="1"/>
        <end position="18"/>
    </location>
</feature>
<dbReference type="RefSeq" id="WP_338238949.1">
    <property type="nucleotide sequence ID" value="NZ_BQKE01000003.1"/>
</dbReference>
<feature type="chain" id="PRO_5042997905" evidence="2">
    <location>
        <begin position="19"/>
        <end position="629"/>
    </location>
</feature>
<dbReference type="InterPro" id="IPR008979">
    <property type="entry name" value="Galactose-bd-like_sf"/>
</dbReference>
<evidence type="ECO:0000256" key="2">
    <source>
        <dbReference type="SAM" id="SignalP"/>
    </source>
</evidence>
<dbReference type="Proteomes" id="UP001310022">
    <property type="component" value="Unassembled WGS sequence"/>
</dbReference>
<dbReference type="PROSITE" id="PS51257">
    <property type="entry name" value="PROKAR_LIPOPROTEIN"/>
    <property type="match status" value="1"/>
</dbReference>
<comment type="caution">
    <text evidence="4">The sequence shown here is derived from an EMBL/GenBank/DDBJ whole genome shotgun (WGS) entry which is preliminary data.</text>
</comment>
<evidence type="ECO:0000313" key="5">
    <source>
        <dbReference type="Proteomes" id="UP001310022"/>
    </source>
</evidence>
<dbReference type="SUPFAM" id="SSF49785">
    <property type="entry name" value="Galactose-binding domain-like"/>
    <property type="match status" value="1"/>
</dbReference>
<name>A0AAN4W353_9BACT</name>
<protein>
    <submittedName>
        <fullName evidence="4">Glutaryl-7-ACA acylase</fullName>
    </submittedName>
</protein>
<proteinExistence type="predicted"/>
<evidence type="ECO:0000256" key="1">
    <source>
        <dbReference type="ARBA" id="ARBA00022801"/>
    </source>
</evidence>
<dbReference type="NCBIfam" id="TIGR00976">
    <property type="entry name" value="CocE_NonD"/>
    <property type="match status" value="1"/>
</dbReference>
<feature type="domain" description="Xaa-Pro dipeptidyl-peptidase C-terminal" evidence="3">
    <location>
        <begin position="363"/>
        <end position="625"/>
    </location>
</feature>
<dbReference type="Pfam" id="PF02129">
    <property type="entry name" value="Peptidase_S15"/>
    <property type="match status" value="1"/>
</dbReference>
<dbReference type="Gene3D" id="1.10.3020.10">
    <property type="entry name" value="alpha-amino acid ester hydrolase ( Helical cap domain)"/>
    <property type="match status" value="1"/>
</dbReference>
<dbReference type="SUPFAM" id="SSF53474">
    <property type="entry name" value="alpha/beta-Hydrolases"/>
    <property type="match status" value="1"/>
</dbReference>
<dbReference type="EMBL" id="BQKE01000003">
    <property type="protein sequence ID" value="GJM63841.1"/>
    <property type="molecule type" value="Genomic_DNA"/>
</dbReference>
<dbReference type="Gene3D" id="2.60.120.260">
    <property type="entry name" value="Galactose-binding domain-like"/>
    <property type="match status" value="1"/>
</dbReference>
<dbReference type="InterPro" id="IPR000383">
    <property type="entry name" value="Xaa-Pro-like_dom"/>
</dbReference>
<dbReference type="InterPro" id="IPR029058">
    <property type="entry name" value="AB_hydrolase_fold"/>
</dbReference>
<dbReference type="Gene3D" id="3.40.50.1820">
    <property type="entry name" value="alpha/beta hydrolase"/>
    <property type="match status" value="1"/>
</dbReference>
<dbReference type="SMART" id="SM00939">
    <property type="entry name" value="PepX_C"/>
    <property type="match status" value="1"/>
</dbReference>
<dbReference type="Pfam" id="PF08530">
    <property type="entry name" value="PepX_C"/>
    <property type="match status" value="1"/>
</dbReference>
<keyword evidence="5" id="KW-1185">Reference proteome</keyword>
<keyword evidence="2" id="KW-0732">Signal</keyword>
<dbReference type="PANTHER" id="PTHR43056">
    <property type="entry name" value="PEPTIDASE S9 PROLYL OLIGOPEPTIDASE"/>
    <property type="match status" value="1"/>
</dbReference>